<dbReference type="SMART" id="SM00354">
    <property type="entry name" value="HTH_LACI"/>
    <property type="match status" value="1"/>
</dbReference>
<feature type="domain" description="HTH lacI-type" evidence="5">
    <location>
        <begin position="8"/>
        <end position="66"/>
    </location>
</feature>
<dbReference type="CDD" id="cd01392">
    <property type="entry name" value="HTH_LacI"/>
    <property type="match status" value="1"/>
</dbReference>
<dbReference type="SUPFAM" id="SSF53822">
    <property type="entry name" value="Periplasmic binding protein-like I"/>
    <property type="match status" value="1"/>
</dbReference>
<evidence type="ECO:0000256" key="1">
    <source>
        <dbReference type="ARBA" id="ARBA00022491"/>
    </source>
</evidence>
<dbReference type="RefSeq" id="WP_132817382.1">
    <property type="nucleotide sequence ID" value="NZ_SMKI01000068.1"/>
</dbReference>
<dbReference type="GO" id="GO:0003700">
    <property type="term" value="F:DNA-binding transcription factor activity"/>
    <property type="evidence" value="ECO:0007669"/>
    <property type="project" value="TreeGrafter"/>
</dbReference>
<accession>A0A4R4TRR1</accession>
<evidence type="ECO:0000259" key="5">
    <source>
        <dbReference type="PROSITE" id="PS50932"/>
    </source>
</evidence>
<comment type="caution">
    <text evidence="6">The sequence shown here is derived from an EMBL/GenBank/DDBJ whole genome shotgun (WGS) entry which is preliminary data.</text>
</comment>
<organism evidence="6 7">
    <name type="scientific">Streptomyces hainanensis</name>
    <dbReference type="NCBI Taxonomy" id="402648"/>
    <lineage>
        <taxon>Bacteria</taxon>
        <taxon>Bacillati</taxon>
        <taxon>Actinomycetota</taxon>
        <taxon>Actinomycetes</taxon>
        <taxon>Kitasatosporales</taxon>
        <taxon>Streptomycetaceae</taxon>
        <taxon>Streptomyces</taxon>
    </lineage>
</organism>
<keyword evidence="4" id="KW-0804">Transcription</keyword>
<dbReference type="PROSITE" id="PS50932">
    <property type="entry name" value="HTH_LACI_2"/>
    <property type="match status" value="1"/>
</dbReference>
<dbReference type="InterPro" id="IPR046335">
    <property type="entry name" value="LacI/GalR-like_sensor"/>
</dbReference>
<dbReference type="AlphaFoldDB" id="A0A4R4TRR1"/>
<gene>
    <name evidence="6" type="ORF">E1283_08905</name>
</gene>
<dbReference type="Proteomes" id="UP000295345">
    <property type="component" value="Unassembled WGS sequence"/>
</dbReference>
<dbReference type="Gene3D" id="3.40.50.2300">
    <property type="match status" value="2"/>
</dbReference>
<dbReference type="InterPro" id="IPR000843">
    <property type="entry name" value="HTH_LacI"/>
</dbReference>
<proteinExistence type="predicted"/>
<name>A0A4R4TRR1_9ACTN</name>
<dbReference type="InterPro" id="IPR010982">
    <property type="entry name" value="Lambda_DNA-bd_dom_sf"/>
</dbReference>
<protein>
    <submittedName>
        <fullName evidence="6">LacI family transcriptional regulator</fullName>
    </submittedName>
</protein>
<dbReference type="InterPro" id="IPR028082">
    <property type="entry name" value="Peripla_BP_I"/>
</dbReference>
<dbReference type="SUPFAM" id="SSF47413">
    <property type="entry name" value="lambda repressor-like DNA-binding domains"/>
    <property type="match status" value="1"/>
</dbReference>
<keyword evidence="1" id="KW-0678">Repressor</keyword>
<dbReference type="CDD" id="cd06267">
    <property type="entry name" value="PBP1_LacI_sugar_binding-like"/>
    <property type="match status" value="1"/>
</dbReference>
<keyword evidence="3" id="KW-0238">DNA-binding</keyword>
<dbReference type="Pfam" id="PF00356">
    <property type="entry name" value="LacI"/>
    <property type="match status" value="1"/>
</dbReference>
<dbReference type="EMBL" id="SMKI01000068">
    <property type="protein sequence ID" value="TDC76809.1"/>
    <property type="molecule type" value="Genomic_DNA"/>
</dbReference>
<sequence length="352" mass="37842">MTGPRRRVTQQDIARICGVSQTTVSLVLNNRLDAGVRIASETRERVLEAIAETGYVADPVARRMVARRNRIIGVFTYEAVFPSGTRDFYQPFLAGIEDSAEQLGCDLLLLTSAPVVEGRRRIFHEGNRFRLADGCILLGRETDRGELARLVAEGYPFVSVGRRADTGGPVPYVGADYPGAVAELVAQAVEMGHRRLAYLGSGSHTESRGDRRDGFTAALAATGAAGPVLAGETAELVARLPELVADGVTALFVEDPADCQQLADRLAELGHPVPAAISTVALGDPPPDSVWGYPHPPATADIDFTGFRIPRWEMGRQAMEVLSALLEEKSTEPQRLLRCAGHRGASLAPPPR</sequence>
<reference evidence="6 7" key="1">
    <citation type="submission" date="2019-03" db="EMBL/GenBank/DDBJ databases">
        <title>Draft genome sequences of novel Actinobacteria.</title>
        <authorList>
            <person name="Sahin N."/>
            <person name="Ay H."/>
            <person name="Saygin H."/>
        </authorList>
    </citation>
    <scope>NUCLEOTIDE SEQUENCE [LARGE SCALE GENOMIC DNA]</scope>
    <source>
        <strain evidence="6 7">DSM 41900</strain>
    </source>
</reference>
<dbReference type="GO" id="GO:0000976">
    <property type="term" value="F:transcription cis-regulatory region binding"/>
    <property type="evidence" value="ECO:0007669"/>
    <property type="project" value="TreeGrafter"/>
</dbReference>
<evidence type="ECO:0000313" key="7">
    <source>
        <dbReference type="Proteomes" id="UP000295345"/>
    </source>
</evidence>
<dbReference type="Gene3D" id="1.10.260.40">
    <property type="entry name" value="lambda repressor-like DNA-binding domains"/>
    <property type="match status" value="1"/>
</dbReference>
<dbReference type="OrthoDB" id="9790412at2"/>
<keyword evidence="2" id="KW-0805">Transcription regulation</keyword>
<dbReference type="Pfam" id="PF13377">
    <property type="entry name" value="Peripla_BP_3"/>
    <property type="match status" value="1"/>
</dbReference>
<evidence type="ECO:0000256" key="2">
    <source>
        <dbReference type="ARBA" id="ARBA00023015"/>
    </source>
</evidence>
<evidence type="ECO:0000256" key="3">
    <source>
        <dbReference type="ARBA" id="ARBA00023125"/>
    </source>
</evidence>
<evidence type="ECO:0000256" key="4">
    <source>
        <dbReference type="ARBA" id="ARBA00023163"/>
    </source>
</evidence>
<dbReference type="PANTHER" id="PTHR30146:SF148">
    <property type="entry name" value="HTH-TYPE TRANSCRIPTIONAL REPRESSOR PURR-RELATED"/>
    <property type="match status" value="1"/>
</dbReference>
<keyword evidence="7" id="KW-1185">Reference proteome</keyword>
<evidence type="ECO:0000313" key="6">
    <source>
        <dbReference type="EMBL" id="TDC76809.1"/>
    </source>
</evidence>
<dbReference type="PANTHER" id="PTHR30146">
    <property type="entry name" value="LACI-RELATED TRANSCRIPTIONAL REPRESSOR"/>
    <property type="match status" value="1"/>
</dbReference>